<accession>A0A858RC85</accession>
<reference evidence="2 3" key="1">
    <citation type="submission" date="2020-04" db="EMBL/GenBank/DDBJ databases">
        <title>Luteolibacter sp. G-1-1-1 isolated from soil.</title>
        <authorList>
            <person name="Dahal R.H."/>
        </authorList>
    </citation>
    <scope>NUCLEOTIDE SEQUENCE [LARGE SCALE GENOMIC DNA]</scope>
    <source>
        <strain evidence="2 3">G-1-1-1</strain>
    </source>
</reference>
<proteinExistence type="predicted"/>
<dbReference type="Proteomes" id="UP000501812">
    <property type="component" value="Chromosome"/>
</dbReference>
<gene>
    <name evidence="2" type="ORF">HHL09_00535</name>
</gene>
<sequence length="290" mass="29398">MKSLLRLAGAGLSLCSAPVFSANLMLDFGAPASNSVVAAPYLTLSPGHAKGGVPASQTTWNTVSTSANRTDLLYADGSSASALTLDLGQETSGGSGVIDFGLNVGNLGLAGTGGAIPNQQSLLGTGSIYGDNSSSTAAGRDGFFGGGTAAVTGTAIGMRLDGLATGDYVAYVMARNTNTNPASLAMNVYSSVGATAANFTFSSLTAQVQANTGYATAGYAGQYTSFTQDENYLAINFTITEAGQSFFLAVDGGNDAVERRGFLNSVQIVPEPSVAMLGAIGLLFLFRRRI</sequence>
<feature type="chain" id="PRO_5032354206" description="PEP-CTERM sorting domain-containing protein" evidence="1">
    <location>
        <begin position="22"/>
        <end position="290"/>
    </location>
</feature>
<dbReference type="KEGG" id="luo:HHL09_00535"/>
<protein>
    <recommendedName>
        <fullName evidence="4">PEP-CTERM sorting domain-containing protein</fullName>
    </recommendedName>
</protein>
<organism evidence="2 3">
    <name type="scientific">Luteolibacter luteus</name>
    <dbReference type="NCBI Taxonomy" id="2728835"/>
    <lineage>
        <taxon>Bacteria</taxon>
        <taxon>Pseudomonadati</taxon>
        <taxon>Verrucomicrobiota</taxon>
        <taxon>Verrucomicrobiia</taxon>
        <taxon>Verrucomicrobiales</taxon>
        <taxon>Verrucomicrobiaceae</taxon>
        <taxon>Luteolibacter</taxon>
    </lineage>
</organism>
<dbReference type="EMBL" id="CP051774">
    <property type="protein sequence ID" value="QJE94332.1"/>
    <property type="molecule type" value="Genomic_DNA"/>
</dbReference>
<evidence type="ECO:0000256" key="1">
    <source>
        <dbReference type="SAM" id="SignalP"/>
    </source>
</evidence>
<name>A0A858RC85_9BACT</name>
<evidence type="ECO:0008006" key="4">
    <source>
        <dbReference type="Google" id="ProtNLM"/>
    </source>
</evidence>
<evidence type="ECO:0000313" key="2">
    <source>
        <dbReference type="EMBL" id="QJE94332.1"/>
    </source>
</evidence>
<evidence type="ECO:0000313" key="3">
    <source>
        <dbReference type="Proteomes" id="UP000501812"/>
    </source>
</evidence>
<keyword evidence="3" id="KW-1185">Reference proteome</keyword>
<keyword evidence="1" id="KW-0732">Signal</keyword>
<dbReference type="AlphaFoldDB" id="A0A858RC85"/>
<dbReference type="RefSeq" id="WP_169452553.1">
    <property type="nucleotide sequence ID" value="NZ_CP051774.1"/>
</dbReference>
<feature type="signal peptide" evidence="1">
    <location>
        <begin position="1"/>
        <end position="21"/>
    </location>
</feature>